<dbReference type="InterPro" id="IPR046239">
    <property type="entry name" value="DUF6272"/>
</dbReference>
<keyword evidence="2" id="KW-1185">Reference proteome</keyword>
<dbReference type="Proteomes" id="UP000642920">
    <property type="component" value="Unassembled WGS sequence"/>
</dbReference>
<dbReference type="Pfam" id="PF19788">
    <property type="entry name" value="DUF6272"/>
    <property type="match status" value="1"/>
</dbReference>
<accession>A0A937AN08</accession>
<protein>
    <submittedName>
        <fullName evidence="1">Uncharacterized protein</fullName>
    </submittedName>
</protein>
<dbReference type="NCBIfam" id="NF038262">
    <property type="entry name" value="SiaB_fam_kinase"/>
    <property type="match status" value="1"/>
</dbReference>
<name>A0A937AN08_9BACT</name>
<dbReference type="EMBL" id="JAERQG010000002">
    <property type="protein sequence ID" value="MBL0765687.1"/>
    <property type="molecule type" value="Genomic_DNA"/>
</dbReference>
<reference evidence="1" key="1">
    <citation type="submission" date="2021-01" db="EMBL/GenBank/DDBJ databases">
        <title>Marivirga sp. nov., isolated from intertidal surface sediments.</title>
        <authorList>
            <person name="Zhang M."/>
        </authorList>
    </citation>
    <scope>NUCLEOTIDE SEQUENCE</scope>
    <source>
        <strain evidence="1">SM1354</strain>
    </source>
</reference>
<comment type="caution">
    <text evidence="1">The sequence shown here is derived from an EMBL/GenBank/DDBJ whole genome shotgun (WGS) entry which is preliminary data.</text>
</comment>
<dbReference type="RefSeq" id="WP_201920799.1">
    <property type="nucleotide sequence ID" value="NZ_JAERQG010000002.1"/>
</dbReference>
<gene>
    <name evidence="1" type="ORF">JKP34_10525</name>
</gene>
<evidence type="ECO:0000313" key="1">
    <source>
        <dbReference type="EMBL" id="MBL0765687.1"/>
    </source>
</evidence>
<evidence type="ECO:0000313" key="2">
    <source>
        <dbReference type="Proteomes" id="UP000642920"/>
    </source>
</evidence>
<organism evidence="1 2">
    <name type="scientific">Marivirga atlantica</name>
    <dbReference type="NCBI Taxonomy" id="1548457"/>
    <lineage>
        <taxon>Bacteria</taxon>
        <taxon>Pseudomonadati</taxon>
        <taxon>Bacteroidota</taxon>
        <taxon>Cytophagia</taxon>
        <taxon>Cytophagales</taxon>
        <taxon>Marivirgaceae</taxon>
        <taxon>Marivirga</taxon>
    </lineage>
</organism>
<sequence length="182" mass="21237">MLNTVDQYNKLKESDKLLFGYKGFIDETLISNLMTIVENKLGMVEYNSRLKKKIFNILVEVVQNVYHSSEENTRVSQVLRNVYILLVKRNDGYEVLSGNYIRNEQIDKLKDTIEEVNKMDENSLRESYRDRLDKGAISDNGRAGLGIMDMVRKSGNRLDYDFINFDKEFSLFSLKVNINNNQ</sequence>
<dbReference type="AlphaFoldDB" id="A0A937AN08"/>
<proteinExistence type="predicted"/>